<feature type="repeat" description="ANK" evidence="1">
    <location>
        <begin position="57"/>
        <end position="89"/>
    </location>
</feature>
<gene>
    <name evidence="2" type="ORF">HUE87_07475</name>
</gene>
<proteinExistence type="predicted"/>
<dbReference type="KEGG" id="smas:HUE87_07475"/>
<dbReference type="Proteomes" id="UP000593836">
    <property type="component" value="Chromosome"/>
</dbReference>
<reference evidence="2 3" key="1">
    <citation type="submission" date="2020-05" db="EMBL/GenBank/DDBJ databases">
        <title>Sulfurimonas marisnigri, sp. nov., and Sulfurimonas baltica, sp. nov., manganese oxide reducing chemolithoautotrophs of the class Epsilonproteobacteria isolated from the pelagic redoxclines of the Black and Baltic Seas and emended description of the genus Sulfurimonas.</title>
        <authorList>
            <person name="Henkel J.V."/>
            <person name="Laudan C."/>
            <person name="Werner J."/>
            <person name="Neu T."/>
            <person name="Plewe S."/>
            <person name="Sproer C."/>
            <person name="Bunk B."/>
            <person name="Schulz-Vogt H.N."/>
        </authorList>
    </citation>
    <scope>NUCLEOTIDE SEQUENCE [LARGE SCALE GENOMIC DNA]</scope>
    <source>
        <strain evidence="2 3">SoZ1</strain>
    </source>
</reference>
<dbReference type="InterPro" id="IPR036770">
    <property type="entry name" value="Ankyrin_rpt-contain_sf"/>
</dbReference>
<evidence type="ECO:0000313" key="3">
    <source>
        <dbReference type="Proteomes" id="UP000593836"/>
    </source>
</evidence>
<dbReference type="PANTHER" id="PTHR24183">
    <property type="entry name" value="FIBRONECTIN TYPE 3 AND ANKYRIN REPEAT DOMAINS PROTEIN 1"/>
    <property type="match status" value="1"/>
</dbReference>
<name>A0A7S7RPL9_9BACT</name>
<sequence>MQNINTLSQDIQDKVKNYNEKFEDIFELLEKAVYKDDLALFSAIVNELEDINIQNKYGWTLLHVTIRRERTEMVELLLEKGADINKIDGVGWTPLMESIMDNVPSICKLLVEKGADKSIANARGATAPMLAQKFERTNMYEYLT</sequence>
<dbReference type="InterPro" id="IPR002110">
    <property type="entry name" value="Ankyrin_rpt"/>
</dbReference>
<evidence type="ECO:0000313" key="2">
    <source>
        <dbReference type="EMBL" id="QOY53741.1"/>
    </source>
</evidence>
<dbReference type="Gene3D" id="1.25.40.20">
    <property type="entry name" value="Ankyrin repeat-containing domain"/>
    <property type="match status" value="1"/>
</dbReference>
<dbReference type="SMART" id="SM00248">
    <property type="entry name" value="ANK"/>
    <property type="match status" value="3"/>
</dbReference>
<dbReference type="RefSeq" id="WP_194365576.1">
    <property type="nucleotide sequence ID" value="NZ_CP054493.1"/>
</dbReference>
<dbReference type="PANTHER" id="PTHR24183:SF1">
    <property type="entry name" value="FIBRONECTIN TYPE 3 AND ANKYRIN REPEAT DOMAINS PROTEIN 1"/>
    <property type="match status" value="1"/>
</dbReference>
<keyword evidence="1" id="KW-0040">ANK repeat</keyword>
<protein>
    <submittedName>
        <fullName evidence="2">Ankyrin repeat domain-containing protein</fullName>
    </submittedName>
</protein>
<dbReference type="SUPFAM" id="SSF48403">
    <property type="entry name" value="Ankyrin repeat"/>
    <property type="match status" value="1"/>
</dbReference>
<keyword evidence="3" id="KW-1185">Reference proteome</keyword>
<dbReference type="PROSITE" id="PS50297">
    <property type="entry name" value="ANK_REP_REGION"/>
    <property type="match status" value="1"/>
</dbReference>
<feature type="repeat" description="ANK" evidence="1">
    <location>
        <begin position="90"/>
        <end position="122"/>
    </location>
</feature>
<evidence type="ECO:0000256" key="1">
    <source>
        <dbReference type="PROSITE-ProRule" id="PRU00023"/>
    </source>
</evidence>
<accession>A0A7S7RPL9</accession>
<dbReference type="PROSITE" id="PS50088">
    <property type="entry name" value="ANK_REPEAT"/>
    <property type="match status" value="2"/>
</dbReference>
<dbReference type="AlphaFoldDB" id="A0A7S7RPL9"/>
<dbReference type="Pfam" id="PF12796">
    <property type="entry name" value="Ank_2"/>
    <property type="match status" value="1"/>
</dbReference>
<organism evidence="2 3">
    <name type="scientific">Candidatus Sulfurimonas marisnigri</name>
    <dbReference type="NCBI Taxonomy" id="2740405"/>
    <lineage>
        <taxon>Bacteria</taxon>
        <taxon>Pseudomonadati</taxon>
        <taxon>Campylobacterota</taxon>
        <taxon>Epsilonproteobacteria</taxon>
        <taxon>Campylobacterales</taxon>
        <taxon>Sulfurimonadaceae</taxon>
        <taxon>Sulfurimonas</taxon>
    </lineage>
</organism>
<dbReference type="EMBL" id="CP054493">
    <property type="protein sequence ID" value="QOY53741.1"/>
    <property type="molecule type" value="Genomic_DNA"/>
</dbReference>